<comment type="caution">
    <text evidence="16">The sequence shown here is derived from an EMBL/GenBank/DDBJ whole genome shotgun (WGS) entry which is preliminary data.</text>
</comment>
<keyword evidence="10" id="KW-1015">Disulfide bond</keyword>
<evidence type="ECO:0000256" key="10">
    <source>
        <dbReference type="ARBA" id="ARBA00023157"/>
    </source>
</evidence>
<proteinExistence type="inferred from homology"/>
<keyword evidence="9 14" id="KW-0732">Signal</keyword>
<dbReference type="GO" id="GO:0005615">
    <property type="term" value="C:extracellular space"/>
    <property type="evidence" value="ECO:0007669"/>
    <property type="project" value="InterPro"/>
</dbReference>
<feature type="compositionally biased region" description="Basic and acidic residues" evidence="13">
    <location>
        <begin position="175"/>
        <end position="186"/>
    </location>
</feature>
<dbReference type="GO" id="GO:0016055">
    <property type="term" value="P:Wnt signaling pathway"/>
    <property type="evidence" value="ECO:0007669"/>
    <property type="project" value="UniProtKB-KW"/>
</dbReference>
<feature type="region of interest" description="Disordered" evidence="13">
    <location>
        <begin position="175"/>
        <end position="210"/>
    </location>
</feature>
<dbReference type="AlphaFoldDB" id="A0A7L1UTT5"/>
<keyword evidence="8" id="KW-0879">Wnt signaling pathway</keyword>
<dbReference type="Gene3D" id="2.10.90.10">
    <property type="entry name" value="Cystine-knot cytokines"/>
    <property type="match status" value="1"/>
</dbReference>
<evidence type="ECO:0000256" key="8">
    <source>
        <dbReference type="ARBA" id="ARBA00022687"/>
    </source>
</evidence>
<gene>
    <name evidence="16" type="primary">Sost</name>
    <name evidence="16" type="ORF">SITEUR_R08027</name>
</gene>
<feature type="domain" description="CTCK" evidence="15">
    <location>
        <begin position="80"/>
        <end position="171"/>
    </location>
</feature>
<evidence type="ECO:0000256" key="1">
    <source>
        <dbReference type="ARBA" id="ARBA00002193"/>
    </source>
</evidence>
<dbReference type="EMBL" id="VXBS01001149">
    <property type="protein sequence ID" value="NXO76137.1"/>
    <property type="molecule type" value="Genomic_DNA"/>
</dbReference>
<dbReference type="Proteomes" id="UP000583915">
    <property type="component" value="Unassembled WGS sequence"/>
</dbReference>
<evidence type="ECO:0000256" key="6">
    <source>
        <dbReference type="ARBA" id="ARBA00022525"/>
    </source>
</evidence>
<name>A0A7L1UTT5_SITEU</name>
<organism evidence="16 17">
    <name type="scientific">Sitta europaea</name>
    <name type="common">Eurasian nuthatch</name>
    <dbReference type="NCBI Taxonomy" id="50251"/>
    <lineage>
        <taxon>Eukaryota</taxon>
        <taxon>Metazoa</taxon>
        <taxon>Chordata</taxon>
        <taxon>Craniata</taxon>
        <taxon>Vertebrata</taxon>
        <taxon>Euteleostomi</taxon>
        <taxon>Archelosauria</taxon>
        <taxon>Archosauria</taxon>
        <taxon>Dinosauria</taxon>
        <taxon>Saurischia</taxon>
        <taxon>Theropoda</taxon>
        <taxon>Coelurosauria</taxon>
        <taxon>Aves</taxon>
        <taxon>Neognathae</taxon>
        <taxon>Neoaves</taxon>
        <taxon>Telluraves</taxon>
        <taxon>Australaves</taxon>
        <taxon>Passeriformes</taxon>
        <taxon>Sittidae</taxon>
        <taxon>Sitta</taxon>
    </lineage>
</organism>
<dbReference type="GO" id="GO:0008201">
    <property type="term" value="F:heparin binding"/>
    <property type="evidence" value="ECO:0007669"/>
    <property type="project" value="UniProtKB-KW"/>
</dbReference>
<evidence type="ECO:0000259" key="15">
    <source>
        <dbReference type="PROSITE" id="PS01225"/>
    </source>
</evidence>
<comment type="subcellular location">
    <subcellularLocation>
        <location evidence="2">Secreted</location>
    </subcellularLocation>
</comment>
<evidence type="ECO:0000256" key="7">
    <source>
        <dbReference type="ARBA" id="ARBA00022674"/>
    </source>
</evidence>
<dbReference type="GO" id="GO:0001503">
    <property type="term" value="P:ossification"/>
    <property type="evidence" value="ECO:0007669"/>
    <property type="project" value="TreeGrafter"/>
</dbReference>
<dbReference type="GO" id="GO:0030514">
    <property type="term" value="P:negative regulation of BMP signaling pathway"/>
    <property type="evidence" value="ECO:0007669"/>
    <property type="project" value="TreeGrafter"/>
</dbReference>
<evidence type="ECO:0000256" key="12">
    <source>
        <dbReference type="PROSITE-ProRule" id="PRU00039"/>
    </source>
</evidence>
<comment type="subunit">
    <text evidence="4">Interacts with LRP4 (via the extracellular domain); the interaction facilitates the inhibition of Wnt signaling. Interacts with LRP5 (via the first two YWTD-EGF repeat domains); the interaction inhibits Wnt-mediated signaling. Interacts with LRP6.</text>
</comment>
<evidence type="ECO:0000256" key="4">
    <source>
        <dbReference type="ARBA" id="ARBA00011121"/>
    </source>
</evidence>
<evidence type="ECO:0000313" key="17">
    <source>
        <dbReference type="Proteomes" id="UP000583915"/>
    </source>
</evidence>
<dbReference type="Pfam" id="PF05463">
    <property type="entry name" value="Sclerostin"/>
    <property type="match status" value="1"/>
</dbReference>
<dbReference type="InterPro" id="IPR006207">
    <property type="entry name" value="Cys_knot_C"/>
</dbReference>
<feature type="non-terminal residue" evidence="16">
    <location>
        <position position="1"/>
    </location>
</feature>
<evidence type="ECO:0000256" key="14">
    <source>
        <dbReference type="SAM" id="SignalP"/>
    </source>
</evidence>
<dbReference type="PANTHER" id="PTHR14903:SF4">
    <property type="entry name" value="SCLEROSTIN"/>
    <property type="match status" value="1"/>
</dbReference>
<feature type="chain" id="PRO_5029506597" description="Sclerostin" evidence="14">
    <location>
        <begin position="24"/>
        <end position="210"/>
    </location>
</feature>
<dbReference type="InterPro" id="IPR029034">
    <property type="entry name" value="Cystine-knot_cytokine"/>
</dbReference>
<evidence type="ECO:0000256" key="9">
    <source>
        <dbReference type="ARBA" id="ARBA00022729"/>
    </source>
</evidence>
<keyword evidence="7" id="KW-0358">Heparin-binding</keyword>
<reference evidence="16 17" key="1">
    <citation type="submission" date="2019-09" db="EMBL/GenBank/DDBJ databases">
        <title>Bird 10,000 Genomes (B10K) Project - Family phase.</title>
        <authorList>
            <person name="Zhang G."/>
        </authorList>
    </citation>
    <scope>NUCLEOTIDE SEQUENCE [LARGE SCALE GENOMIC DNA]</scope>
    <source>
        <strain evidence="16">B10K-DU-002-25</strain>
        <tissue evidence="16">Muscle</tissue>
    </source>
</reference>
<evidence type="ECO:0000256" key="11">
    <source>
        <dbReference type="ARBA" id="ARBA00023180"/>
    </source>
</evidence>
<comment type="similarity">
    <text evidence="3">Belongs to the sclerostin family.</text>
</comment>
<dbReference type="GO" id="GO:0030178">
    <property type="term" value="P:negative regulation of Wnt signaling pathway"/>
    <property type="evidence" value="ECO:0007669"/>
    <property type="project" value="TreeGrafter"/>
</dbReference>
<dbReference type="GO" id="GO:0036122">
    <property type="term" value="F:BMP binding"/>
    <property type="evidence" value="ECO:0007669"/>
    <property type="project" value="TreeGrafter"/>
</dbReference>
<comment type="caution">
    <text evidence="12">Lacks conserved residue(s) required for the propagation of feature annotation.</text>
</comment>
<protein>
    <recommendedName>
        <fullName evidence="5">Sclerostin</fullName>
    </recommendedName>
</protein>
<sequence length="210" mass="23817">MQISWAVCAVCVVTQITLQPAQGWQMFKNDATEIIPEIPENTETPVEPTFSNNNTMNQAKHGGRHMQQAPDLHGASEFSCRELRSTRFLTDGPCRSLKPVRELLCSGHCEPSHLLPNSIGRGKWWRQSGADYRCIPAHTRTQRVPMACPQQETRTYKFRAATSCKCKRYTRHHNQSELKEFGKDGARPQPGQKPQARSARRGRQELGNAY</sequence>
<keyword evidence="17" id="KW-1185">Reference proteome</keyword>
<dbReference type="InterPro" id="IPR008835">
    <property type="entry name" value="Sclerostin/SOSTDC1"/>
</dbReference>
<evidence type="ECO:0000256" key="2">
    <source>
        <dbReference type="ARBA" id="ARBA00004613"/>
    </source>
</evidence>
<dbReference type="PROSITE" id="PS01225">
    <property type="entry name" value="CTCK_2"/>
    <property type="match status" value="1"/>
</dbReference>
<keyword evidence="11" id="KW-0325">Glycoprotein</keyword>
<evidence type="ECO:0000256" key="3">
    <source>
        <dbReference type="ARBA" id="ARBA00007850"/>
    </source>
</evidence>
<comment type="function">
    <text evidence="1">Negative regulator of bone growth that acts through inhibition of Wnt signaling and bone formation.</text>
</comment>
<evidence type="ECO:0000313" key="16">
    <source>
        <dbReference type="EMBL" id="NXO76137.1"/>
    </source>
</evidence>
<feature type="non-terminal residue" evidence="16">
    <location>
        <position position="210"/>
    </location>
</feature>
<dbReference type="SUPFAM" id="SSF57501">
    <property type="entry name" value="Cystine-knot cytokines"/>
    <property type="match status" value="1"/>
</dbReference>
<evidence type="ECO:0000256" key="5">
    <source>
        <dbReference type="ARBA" id="ARBA00018019"/>
    </source>
</evidence>
<keyword evidence="6" id="KW-0964">Secreted</keyword>
<accession>A0A7L1UTT5</accession>
<dbReference type="PANTHER" id="PTHR14903">
    <property type="entry name" value="SCLEROSTIN-RELATED"/>
    <property type="match status" value="1"/>
</dbReference>
<evidence type="ECO:0000256" key="13">
    <source>
        <dbReference type="SAM" id="MobiDB-lite"/>
    </source>
</evidence>
<feature type="signal peptide" evidence="14">
    <location>
        <begin position="1"/>
        <end position="23"/>
    </location>
</feature>